<name>A0A8D0BUW7_SALMN</name>
<reference evidence="2" key="2">
    <citation type="submission" date="2025-09" db="UniProtKB">
        <authorList>
            <consortium name="Ensembl"/>
        </authorList>
    </citation>
    <scope>IDENTIFICATION</scope>
</reference>
<sequence length="353" mass="39224">MVVTTGVPPAPELRSRVAQVRAQGAKRLPLLCLLQYQARRGRTSRQRVSLLPGTHPVARGDACNNCCSPEELRGSEPSCQLRGARSGGGGRGASRSCGIGEGRKGGGKMNEIKESLRNIEQNYKVFQQQQFTFIAALEHTRENAHDKIKPVSSIGQVQTYMDHYCNNATDRRILLMFLNICSDLGKLCQRLESLHPGNSTTNALLEKCKTLVSHSNDLSGIRAKYPHDVVNHLSCDEARNHYGGVVSLIPIVLDCMKEWVAHTEKLPRNMLQSVSARRAAIYGQNKLPPPQVGDRELSRPTFFTEGTQTSLSLTEKARERENRRVKLKQLGDLGRAIRKFLDGPWKPPGKHAF</sequence>
<dbReference type="GO" id="GO:0036126">
    <property type="term" value="C:sperm flagellum"/>
    <property type="evidence" value="ECO:0007669"/>
    <property type="project" value="TreeGrafter"/>
</dbReference>
<dbReference type="Ensembl" id="ENSSMRT00000011185.1">
    <property type="protein sequence ID" value="ENSSMRP00000009604.1"/>
    <property type="gene ID" value="ENSSMRG00000007649.1"/>
</dbReference>
<feature type="region of interest" description="Disordered" evidence="1">
    <location>
        <begin position="71"/>
        <end position="109"/>
    </location>
</feature>
<accession>A0A8D0BUW7</accession>
<dbReference type="Pfam" id="PF15120">
    <property type="entry name" value="SPACA9"/>
    <property type="match status" value="1"/>
</dbReference>
<dbReference type="InterPro" id="IPR027818">
    <property type="entry name" value="SPACA9"/>
</dbReference>
<reference evidence="2" key="1">
    <citation type="submission" date="2025-08" db="UniProtKB">
        <authorList>
            <consortium name="Ensembl"/>
        </authorList>
    </citation>
    <scope>IDENTIFICATION</scope>
</reference>
<evidence type="ECO:0000256" key="1">
    <source>
        <dbReference type="SAM" id="MobiDB-lite"/>
    </source>
</evidence>
<proteinExistence type="predicted"/>
<dbReference type="Proteomes" id="UP000694421">
    <property type="component" value="Unplaced"/>
</dbReference>
<evidence type="ECO:0000313" key="2">
    <source>
        <dbReference type="Ensembl" id="ENSSMRP00000009604.1"/>
    </source>
</evidence>
<evidence type="ECO:0000313" key="3">
    <source>
        <dbReference type="Proteomes" id="UP000694421"/>
    </source>
</evidence>
<dbReference type="AlphaFoldDB" id="A0A8D0BUW7"/>
<organism evidence="2 3">
    <name type="scientific">Salvator merianae</name>
    <name type="common">Argentine black and white tegu</name>
    <name type="synonym">Tupinambis merianae</name>
    <dbReference type="NCBI Taxonomy" id="96440"/>
    <lineage>
        <taxon>Eukaryota</taxon>
        <taxon>Metazoa</taxon>
        <taxon>Chordata</taxon>
        <taxon>Craniata</taxon>
        <taxon>Vertebrata</taxon>
        <taxon>Euteleostomi</taxon>
        <taxon>Lepidosauria</taxon>
        <taxon>Squamata</taxon>
        <taxon>Bifurcata</taxon>
        <taxon>Unidentata</taxon>
        <taxon>Episquamata</taxon>
        <taxon>Laterata</taxon>
        <taxon>Teiioidea</taxon>
        <taxon>Teiidae</taxon>
        <taxon>Salvator</taxon>
    </lineage>
</organism>
<keyword evidence="3" id="KW-1185">Reference proteome</keyword>
<dbReference type="PANTHER" id="PTHR32455">
    <property type="entry name" value="SPERM ACROSOME-ASSOCIATED PROTEIN 9"/>
    <property type="match status" value="1"/>
</dbReference>
<dbReference type="PANTHER" id="PTHR32455:SF1">
    <property type="entry name" value="SPERM ACROSOME-ASSOCIATED PROTEIN 9"/>
    <property type="match status" value="1"/>
</dbReference>
<dbReference type="GeneTree" id="ENSGT00390000007746"/>
<dbReference type="GO" id="GO:0001669">
    <property type="term" value="C:acrosomal vesicle"/>
    <property type="evidence" value="ECO:0007669"/>
    <property type="project" value="TreeGrafter"/>
</dbReference>
<dbReference type="GO" id="GO:0097546">
    <property type="term" value="C:ciliary base"/>
    <property type="evidence" value="ECO:0007669"/>
    <property type="project" value="TreeGrafter"/>
</dbReference>
<protein>
    <submittedName>
        <fullName evidence="2">Sperm acrosome associated 9</fullName>
    </submittedName>
</protein>
<dbReference type="OMA" id="DACNNCC"/>